<feature type="transmembrane region" description="Helical" evidence="10">
    <location>
        <begin position="401"/>
        <end position="420"/>
    </location>
</feature>
<feature type="transmembrane region" description="Helical" evidence="10">
    <location>
        <begin position="542"/>
        <end position="564"/>
    </location>
</feature>
<comment type="catalytic activity">
    <reaction evidence="8">
        <text>fluoride(in) = fluoride(out)</text>
        <dbReference type="Rhea" id="RHEA:76159"/>
        <dbReference type="ChEBI" id="CHEBI:17051"/>
    </reaction>
    <physiologicalReaction direction="left-to-right" evidence="8">
        <dbReference type="Rhea" id="RHEA:76160"/>
    </physiologicalReaction>
</comment>
<keyword evidence="5 10" id="KW-1133">Transmembrane helix</keyword>
<feature type="region of interest" description="Disordered" evidence="9">
    <location>
        <begin position="78"/>
        <end position="117"/>
    </location>
</feature>
<keyword evidence="4 10" id="KW-0812">Transmembrane</keyword>
<gene>
    <name evidence="11" type="ORF">N8I77_009416</name>
</gene>
<dbReference type="PANTHER" id="PTHR28259:SF1">
    <property type="entry name" value="FLUORIDE EXPORT PROTEIN 1-RELATED"/>
    <property type="match status" value="1"/>
</dbReference>
<comment type="subcellular location">
    <subcellularLocation>
        <location evidence="2">Cell membrane</location>
        <topology evidence="2">Multi-pass membrane protein</topology>
    </subcellularLocation>
</comment>
<name>A0AAD9S9R1_PHOAM</name>
<dbReference type="GO" id="GO:1903425">
    <property type="term" value="F:fluoride transmembrane transporter activity"/>
    <property type="evidence" value="ECO:0007669"/>
    <property type="project" value="TreeGrafter"/>
</dbReference>
<dbReference type="InterPro" id="IPR003691">
    <property type="entry name" value="FluC"/>
</dbReference>
<feature type="transmembrane region" description="Helical" evidence="10">
    <location>
        <begin position="181"/>
        <end position="201"/>
    </location>
</feature>
<evidence type="ECO:0000256" key="9">
    <source>
        <dbReference type="SAM" id="MobiDB-lite"/>
    </source>
</evidence>
<reference evidence="11" key="1">
    <citation type="submission" date="2023-06" db="EMBL/GenBank/DDBJ databases">
        <authorList>
            <person name="Noh H."/>
        </authorList>
    </citation>
    <scope>NUCLEOTIDE SEQUENCE</scope>
    <source>
        <strain evidence="11">DUCC20226</strain>
    </source>
</reference>
<feature type="compositionally biased region" description="Polar residues" evidence="9">
    <location>
        <begin position="282"/>
        <end position="297"/>
    </location>
</feature>
<keyword evidence="12" id="KW-1185">Reference proteome</keyword>
<dbReference type="EMBL" id="JAUJFL010000005">
    <property type="protein sequence ID" value="KAK2602919.1"/>
    <property type="molecule type" value="Genomic_DNA"/>
</dbReference>
<comment type="caution">
    <text evidence="11">The sequence shown here is derived from an EMBL/GenBank/DDBJ whole genome shotgun (WGS) entry which is preliminary data.</text>
</comment>
<proteinExistence type="inferred from homology"/>
<evidence type="ECO:0000256" key="7">
    <source>
        <dbReference type="ARBA" id="ARBA00035120"/>
    </source>
</evidence>
<dbReference type="GO" id="GO:0005886">
    <property type="term" value="C:plasma membrane"/>
    <property type="evidence" value="ECO:0007669"/>
    <property type="project" value="UniProtKB-SubCell"/>
</dbReference>
<feature type="region of interest" description="Disordered" evidence="9">
    <location>
        <begin position="257"/>
        <end position="297"/>
    </location>
</feature>
<dbReference type="Proteomes" id="UP001265746">
    <property type="component" value="Unassembled WGS sequence"/>
</dbReference>
<evidence type="ECO:0008006" key="13">
    <source>
        <dbReference type="Google" id="ProtNLM"/>
    </source>
</evidence>
<evidence type="ECO:0000256" key="10">
    <source>
        <dbReference type="SAM" id="Phobius"/>
    </source>
</evidence>
<accession>A0AAD9S9R1</accession>
<feature type="transmembrane region" description="Helical" evidence="10">
    <location>
        <begin position="470"/>
        <end position="489"/>
    </location>
</feature>
<evidence type="ECO:0000313" key="12">
    <source>
        <dbReference type="Proteomes" id="UP001265746"/>
    </source>
</evidence>
<dbReference type="PANTHER" id="PTHR28259">
    <property type="entry name" value="FLUORIDE EXPORT PROTEIN 1-RELATED"/>
    <property type="match status" value="1"/>
</dbReference>
<sequence length="578" mass="63035">MSEKHPGGLVASQTPSRCGCRLSLDSIDEAEQYDAPENYIALNEVGAPPPIHNTSSAPIRVYRSLEDEISSHRLSCNSRSRTAAKAGDPILPSTSHRVPNSARERRRRTRRGSHGEYNAPADFAYLTELQPELPVENPDEEREFFHDDLERDFAQLDSSKDPATRKKGGLRSDEKGRCSQFLTIIITISHLVFFSILGTLARLGLTSLTTYTGAPVTFPDLWSNVGGTFFLGFLTEGAEIFRHPPAKRSIVRSFEESIAPDPVSHSSTEVEDGDTADDTHSPVLNNNASSGKDQSRTTPVPLHIGLATGFCGSFTTFSGFIRECFETLSNGASVPSYHPGEINSDPATRRPGQDFMAAMAVIIATISLSVAALKAGAHLAIFARRLGKNLPWGMIYWVDRLMIPLALCAWAGAIVMSVFPPDRPGGPQGRTSWTEEAWRGEALFALAFGPAGCLLRFFVSIKLNRKVPSFPLGTFIVNMFGTMVMAIVWDLQRAPPSDSFRGFFNHLVACQVLQGISDGFCGCLTTISTWAVELSGLRRKHAYVYGFTSVSVGLAIATTIMGSLRWTVGIRQPICTAL</sequence>
<evidence type="ECO:0000256" key="8">
    <source>
        <dbReference type="ARBA" id="ARBA00035585"/>
    </source>
</evidence>
<keyword evidence="3" id="KW-1003">Cell membrane</keyword>
<organism evidence="11 12">
    <name type="scientific">Phomopsis amygdali</name>
    <name type="common">Fusicoccum amygdali</name>
    <dbReference type="NCBI Taxonomy" id="1214568"/>
    <lineage>
        <taxon>Eukaryota</taxon>
        <taxon>Fungi</taxon>
        <taxon>Dikarya</taxon>
        <taxon>Ascomycota</taxon>
        <taxon>Pezizomycotina</taxon>
        <taxon>Sordariomycetes</taxon>
        <taxon>Sordariomycetidae</taxon>
        <taxon>Diaporthales</taxon>
        <taxon>Diaporthaceae</taxon>
        <taxon>Diaporthe</taxon>
    </lineage>
</organism>
<evidence type="ECO:0000256" key="1">
    <source>
        <dbReference type="ARBA" id="ARBA00002598"/>
    </source>
</evidence>
<protein>
    <recommendedName>
        <fullName evidence="13">Fluoride export protein 1</fullName>
    </recommendedName>
</protein>
<keyword evidence="6 10" id="KW-0472">Membrane</keyword>
<feature type="transmembrane region" description="Helical" evidence="10">
    <location>
        <begin position="355"/>
        <end position="381"/>
    </location>
</feature>
<evidence type="ECO:0000256" key="6">
    <source>
        <dbReference type="ARBA" id="ARBA00023136"/>
    </source>
</evidence>
<feature type="transmembrane region" description="Helical" evidence="10">
    <location>
        <begin position="300"/>
        <end position="321"/>
    </location>
</feature>
<evidence type="ECO:0000256" key="4">
    <source>
        <dbReference type="ARBA" id="ARBA00022692"/>
    </source>
</evidence>
<evidence type="ECO:0000313" key="11">
    <source>
        <dbReference type="EMBL" id="KAK2602919.1"/>
    </source>
</evidence>
<feature type="transmembrane region" description="Helical" evidence="10">
    <location>
        <begin position="440"/>
        <end position="458"/>
    </location>
</feature>
<evidence type="ECO:0000256" key="3">
    <source>
        <dbReference type="ARBA" id="ARBA00022475"/>
    </source>
</evidence>
<comment type="function">
    <text evidence="1">Fluoride channel required for the rapid expulsion of cytoplasmic fluoride.</text>
</comment>
<dbReference type="Pfam" id="PF02537">
    <property type="entry name" value="CRCB"/>
    <property type="match status" value="2"/>
</dbReference>
<evidence type="ECO:0000256" key="5">
    <source>
        <dbReference type="ARBA" id="ARBA00022989"/>
    </source>
</evidence>
<dbReference type="AlphaFoldDB" id="A0AAD9S9R1"/>
<evidence type="ECO:0000256" key="2">
    <source>
        <dbReference type="ARBA" id="ARBA00004651"/>
    </source>
</evidence>
<comment type="similarity">
    <text evidence="7">Belongs to the fluoride channel Fluc/FEX (TC 1.A.43) family.</text>
</comment>